<dbReference type="Gene3D" id="3.40.50.12500">
    <property type="match status" value="1"/>
</dbReference>
<accession>A0ABS5RB75</accession>
<protein>
    <submittedName>
        <fullName evidence="1">Asp/Glu racemase</fullName>
    </submittedName>
</protein>
<comment type="caution">
    <text evidence="1">The sequence shown here is derived from an EMBL/GenBank/DDBJ whole genome shotgun (WGS) entry which is preliminary data.</text>
</comment>
<dbReference type="Proteomes" id="UP001166585">
    <property type="component" value="Unassembled WGS sequence"/>
</dbReference>
<dbReference type="PIRSF" id="PIRSF015736">
    <property type="entry name" value="MI"/>
    <property type="match status" value="1"/>
</dbReference>
<gene>
    <name evidence="1" type="ORF">KIP89_15660</name>
</gene>
<evidence type="ECO:0000313" key="2">
    <source>
        <dbReference type="Proteomes" id="UP001166585"/>
    </source>
</evidence>
<name>A0ABS5RB75_9HYPH</name>
<proteinExistence type="predicted"/>
<keyword evidence="2" id="KW-1185">Reference proteome</keyword>
<dbReference type="InterPro" id="IPR026286">
    <property type="entry name" value="MaiA/AMDase"/>
</dbReference>
<dbReference type="PANTHER" id="PTHR40267">
    <property type="entry name" value="BLR3294 PROTEIN"/>
    <property type="match status" value="1"/>
</dbReference>
<reference evidence="1" key="1">
    <citation type="submission" date="2021-05" db="EMBL/GenBank/DDBJ databases">
        <authorList>
            <person name="Sun Q."/>
            <person name="Inoue M."/>
        </authorList>
    </citation>
    <scope>NUCLEOTIDE SEQUENCE</scope>
    <source>
        <strain evidence="1">VKM B-3255</strain>
    </source>
</reference>
<dbReference type="InterPro" id="IPR053714">
    <property type="entry name" value="Iso_Racemase_Enz_sf"/>
</dbReference>
<organism evidence="1 2">
    <name type="scientific">Ancylobacter radicis</name>
    <dbReference type="NCBI Taxonomy" id="2836179"/>
    <lineage>
        <taxon>Bacteria</taxon>
        <taxon>Pseudomonadati</taxon>
        <taxon>Pseudomonadota</taxon>
        <taxon>Alphaproteobacteria</taxon>
        <taxon>Hyphomicrobiales</taxon>
        <taxon>Xanthobacteraceae</taxon>
        <taxon>Ancylobacter</taxon>
    </lineage>
</organism>
<dbReference type="EMBL" id="JAHCQH010000020">
    <property type="protein sequence ID" value="MBS9478550.1"/>
    <property type="molecule type" value="Genomic_DNA"/>
</dbReference>
<evidence type="ECO:0000313" key="1">
    <source>
        <dbReference type="EMBL" id="MBS9478550.1"/>
    </source>
</evidence>
<dbReference type="RefSeq" id="WP_213756507.1">
    <property type="nucleotide sequence ID" value="NZ_JAHCQH010000020.1"/>
</dbReference>
<sequence>MTPPAALASPSLVHAPRDLGVMTSELAPRLGARATIGLVVLGTDQTIEFEFRNLLDLPGVGLYEARLHNDAEITPETLRAIGPRIAPSAALILPGTPVDVIAFGCTSATMLLGEDYVFGEIRKVRPGVACTTPVTAARAALKALGARRIAMLTPYAPEITAGMAKSFVSQGFGVEAYATFDRRDDRDAACISVESIVAGAERLAREAPGIEAIFVSCTSLRVAEAVTRIEAATGLPVTSSNHAMAWHALRLGGVADAQPAAGRLYERGLA</sequence>
<dbReference type="Pfam" id="PF17645">
    <property type="entry name" value="Amdase"/>
    <property type="match status" value="1"/>
</dbReference>
<dbReference type="PANTHER" id="PTHR40267:SF1">
    <property type="entry name" value="BLR3294 PROTEIN"/>
    <property type="match status" value="1"/>
</dbReference>